<dbReference type="OrthoDB" id="440232at2"/>
<name>A7NKQ6_ROSCS</name>
<dbReference type="PANTHER" id="PTHR46656:SF3">
    <property type="entry name" value="PUTATIVE-RELATED"/>
    <property type="match status" value="1"/>
</dbReference>
<dbReference type="RefSeq" id="WP_012120500.1">
    <property type="nucleotide sequence ID" value="NC_009767.1"/>
</dbReference>
<evidence type="ECO:0000313" key="2">
    <source>
        <dbReference type="Proteomes" id="UP000000263"/>
    </source>
</evidence>
<evidence type="ECO:0000313" key="1">
    <source>
        <dbReference type="EMBL" id="ABU58076.1"/>
    </source>
</evidence>
<dbReference type="STRING" id="383372.Rcas_1988"/>
<dbReference type="CAZy" id="GT4">
    <property type="family name" value="Glycosyltransferase Family 4"/>
</dbReference>
<dbReference type="GO" id="GO:0016740">
    <property type="term" value="F:transferase activity"/>
    <property type="evidence" value="ECO:0007669"/>
    <property type="project" value="UniProtKB-KW"/>
</dbReference>
<gene>
    <name evidence="1" type="ordered locus">Rcas_1988</name>
</gene>
<accession>A7NKQ6</accession>
<dbReference type="HOGENOM" id="CLU_036861_0_1_0"/>
<keyword evidence="1" id="KW-0808">Transferase</keyword>
<dbReference type="Pfam" id="PF13692">
    <property type="entry name" value="Glyco_trans_1_4"/>
    <property type="match status" value="1"/>
</dbReference>
<dbReference type="KEGG" id="rca:Rcas_1988"/>
<protein>
    <submittedName>
        <fullName evidence="1">Glycosyl transferase group 1</fullName>
    </submittedName>
</protein>
<dbReference type="AlphaFoldDB" id="A7NKQ6"/>
<dbReference type="PANTHER" id="PTHR46656">
    <property type="entry name" value="PUTATIVE-RELATED"/>
    <property type="match status" value="1"/>
</dbReference>
<dbReference type="Gene3D" id="3.40.50.2000">
    <property type="entry name" value="Glycogen Phosphorylase B"/>
    <property type="match status" value="1"/>
</dbReference>
<keyword evidence="2" id="KW-1185">Reference proteome</keyword>
<dbReference type="EMBL" id="CP000804">
    <property type="protein sequence ID" value="ABU58076.1"/>
    <property type="molecule type" value="Genomic_DNA"/>
</dbReference>
<organism evidence="1 2">
    <name type="scientific">Roseiflexus castenholzii (strain DSM 13941 / HLO8)</name>
    <dbReference type="NCBI Taxonomy" id="383372"/>
    <lineage>
        <taxon>Bacteria</taxon>
        <taxon>Bacillati</taxon>
        <taxon>Chloroflexota</taxon>
        <taxon>Chloroflexia</taxon>
        <taxon>Chloroflexales</taxon>
        <taxon>Roseiflexineae</taxon>
        <taxon>Roseiflexaceae</taxon>
        <taxon>Roseiflexus</taxon>
    </lineage>
</organism>
<dbReference type="SUPFAM" id="SSF53756">
    <property type="entry name" value="UDP-Glycosyltransferase/glycogen phosphorylase"/>
    <property type="match status" value="1"/>
</dbReference>
<proteinExistence type="predicted"/>
<dbReference type="Proteomes" id="UP000000263">
    <property type="component" value="Chromosome"/>
</dbReference>
<sequence>MSRTSIVPTLSDHCSTPHLSVVWQSRWGIPIGYAVSSEALALALAARGVELSYRPTPWHMPGTIRYPALLAAAARAPRDDVPQVSYDQADLFYTRHAGYKIGYTMLEVDGLPREWVAACNAMDEVWTPSRWGATVFANAGVTRPIYVMPLGYDPVCFRPDGPARRIAERFTFLSVFEWGERKAPDILLRAYAASFTRRDDVALLLRVNNFDAEVDVARQIAALRLPADAPPIALLYNRYISDESLGALYRSADCFVLPTRGEGWGLPILEAMACGLPVIATDWSGQTEFFHGGVGYPVRVRRLVAADAKCPYYLGWRWAEPDIEHLIALMRHVYEHPNEARVVGARAAQEAATRWTWAHAAERIHRRLMDATDG</sequence>
<dbReference type="eggNOG" id="COG0438">
    <property type="taxonomic scope" value="Bacteria"/>
</dbReference>
<reference evidence="1 2" key="1">
    <citation type="submission" date="2007-08" db="EMBL/GenBank/DDBJ databases">
        <title>Complete sequence of Roseiflexus castenholzii DSM 13941.</title>
        <authorList>
            <consortium name="US DOE Joint Genome Institute"/>
            <person name="Copeland A."/>
            <person name="Lucas S."/>
            <person name="Lapidus A."/>
            <person name="Barry K."/>
            <person name="Glavina del Rio T."/>
            <person name="Dalin E."/>
            <person name="Tice H."/>
            <person name="Pitluck S."/>
            <person name="Thompson L.S."/>
            <person name="Brettin T."/>
            <person name="Bruce D."/>
            <person name="Detter J.C."/>
            <person name="Han C."/>
            <person name="Tapia R."/>
            <person name="Schmutz J."/>
            <person name="Larimer F."/>
            <person name="Land M."/>
            <person name="Hauser L."/>
            <person name="Kyrpides N."/>
            <person name="Mikhailova N."/>
            <person name="Bryant D.A."/>
            <person name="Hanada S."/>
            <person name="Tsukatani Y."/>
            <person name="Richardson P."/>
        </authorList>
    </citation>
    <scope>NUCLEOTIDE SEQUENCE [LARGE SCALE GENOMIC DNA]</scope>
    <source>
        <strain evidence="2">DSM 13941 / HLO8</strain>
    </source>
</reference>